<reference evidence="2 3" key="1">
    <citation type="journal article" date="2016" name="Antonie Van Leeuwenhoek">
        <title>Nocardia donostiensis sp. nov., isolated from human respiratory specimens.</title>
        <authorList>
            <person name="Ercibengoa M."/>
            <person name="Bell M."/>
            <person name="Marimon J.M."/>
            <person name="Humrighouse B."/>
            <person name="Klenk H.P."/>
            <person name="Potter G."/>
            <person name="Perez-Trallero E."/>
        </authorList>
    </citation>
    <scope>NUCLEOTIDE SEQUENCE [LARGE SCALE GENOMIC DNA]</scope>
    <source>
        <strain evidence="2 3">X1655</strain>
    </source>
</reference>
<dbReference type="Proteomes" id="UP000188836">
    <property type="component" value="Unassembled WGS sequence"/>
</dbReference>
<gene>
    <name evidence="2" type="ORF">B0T46_23750</name>
</gene>
<comment type="caution">
    <text evidence="2">The sequence shown here is derived from an EMBL/GenBank/DDBJ whole genome shotgun (WGS) entry which is preliminary data.</text>
</comment>
<dbReference type="AlphaFoldDB" id="A0A1W0B7Q9"/>
<organism evidence="2 3">
    <name type="scientific">Nocardia donostiensis</name>
    <dbReference type="NCBI Taxonomy" id="1538463"/>
    <lineage>
        <taxon>Bacteria</taxon>
        <taxon>Bacillati</taxon>
        <taxon>Actinomycetota</taxon>
        <taxon>Actinomycetes</taxon>
        <taxon>Mycobacteriales</taxon>
        <taxon>Nocardiaceae</taxon>
        <taxon>Nocardia</taxon>
    </lineage>
</organism>
<evidence type="ECO:0000313" key="3">
    <source>
        <dbReference type="Proteomes" id="UP000188836"/>
    </source>
</evidence>
<dbReference type="EMBL" id="MUMY01000027">
    <property type="protein sequence ID" value="ONM46299.1"/>
    <property type="molecule type" value="Genomic_DNA"/>
</dbReference>
<proteinExistence type="predicted"/>
<sequence>MTNPRPAAPLDAQLQIYRIHSCDDAAAVVVARCVHGPVRLHARFHRIRDTPAPIDLELTQILVYGRPVEALYPVHTALVTLQGTGMHHLEPETNDPALRRPVIQGTNLPS</sequence>
<evidence type="ECO:0000313" key="2">
    <source>
        <dbReference type="EMBL" id="ONM46299.1"/>
    </source>
</evidence>
<name>A0A1W0B7Q9_9NOCA</name>
<protein>
    <submittedName>
        <fullName evidence="2">Uncharacterized protein</fullName>
    </submittedName>
</protein>
<evidence type="ECO:0000256" key="1">
    <source>
        <dbReference type="SAM" id="MobiDB-lite"/>
    </source>
</evidence>
<feature type="region of interest" description="Disordered" evidence="1">
    <location>
        <begin position="90"/>
        <end position="110"/>
    </location>
</feature>
<accession>A0A1W0B7Q9</accession>
<keyword evidence="3" id="KW-1185">Reference proteome</keyword>